<sequence>MNNSNNREMLIKAAQCYVKAGWLADASRVWEEIGEYREAAEIYEQQENWEKAAQCYLQVKDWSKAARCYQNDSQAQPAAECWLQAGEPLKAAWVGADQLKQIYQSYAILEEVEAKSTIEKLERELITARCEVNQGKKASAASRVRKILNSLKNGQPKHLYQWAIRVAEVLNRPDLSTLIYSAAVKGRMPNAIGEWEKWAMATLGEATGIPQPEEELKTFSFEVVTVDRTGEIINREKKQASYVTENLGNGVKLEMVYIPAGRFLMGAPESESWSGNEERPQHQVSIKGFFLGKYPVTQGQWRAVANKLPKINRDLEPYPSRFKGENRPVEFVSWLDAVEFCDRLCEYTGTEYRLPSEGEWEYACRARTTTPFHYGETLTSKLANFNATETYGEEAVGEYRGETTEVGRFPPNGFGLYDMHGNVFEYCADTYHANYEGAPTDGSVWGINDNHDDYHNLRGGSWDNNPRNCRSASRINYYARDLLDYDVGFRVAGGVGRT</sequence>
<dbReference type="PANTHER" id="PTHR23150:SF19">
    <property type="entry name" value="FORMYLGLYCINE-GENERATING ENZYME"/>
    <property type="match status" value="1"/>
</dbReference>
<dbReference type="PANTHER" id="PTHR23150">
    <property type="entry name" value="SULFATASE MODIFYING FACTOR 1, 2"/>
    <property type="match status" value="1"/>
</dbReference>
<dbReference type="InterPro" id="IPR051043">
    <property type="entry name" value="Sulfatase_Mod_Factor_Kinase"/>
</dbReference>
<dbReference type="Proteomes" id="UP000176944">
    <property type="component" value="Chromosome"/>
</dbReference>
<evidence type="ECO:0000259" key="2">
    <source>
        <dbReference type="Pfam" id="PF03781"/>
    </source>
</evidence>
<dbReference type="Gene3D" id="1.25.40.10">
    <property type="entry name" value="Tetratricopeptide repeat domain"/>
    <property type="match status" value="1"/>
</dbReference>
<feature type="domain" description="Sulfatase-modifying factor enzyme-like" evidence="2">
    <location>
        <begin position="254"/>
        <end position="492"/>
    </location>
</feature>
<dbReference type="SUPFAM" id="SSF48452">
    <property type="entry name" value="TPR-like"/>
    <property type="match status" value="1"/>
</dbReference>
<dbReference type="EMBL" id="CP017708">
    <property type="protein sequence ID" value="AOY78737.2"/>
    <property type="molecule type" value="Genomic_DNA"/>
</dbReference>
<accession>A0A1D9FTQ3</accession>
<gene>
    <name evidence="3" type="ORF">BJP36_01360</name>
</gene>
<evidence type="ECO:0000256" key="1">
    <source>
        <dbReference type="SAM" id="Coils"/>
    </source>
</evidence>
<dbReference type="Pfam" id="PF03781">
    <property type="entry name" value="FGE-sulfatase"/>
    <property type="match status" value="1"/>
</dbReference>
<proteinExistence type="predicted"/>
<dbReference type="AlphaFoldDB" id="A0A1D9FTQ3"/>
<dbReference type="SUPFAM" id="SSF56436">
    <property type="entry name" value="C-type lectin-like"/>
    <property type="match status" value="1"/>
</dbReference>
<name>A0A1D9FTQ3_MOOP1</name>
<evidence type="ECO:0000313" key="3">
    <source>
        <dbReference type="EMBL" id="AOY78737.2"/>
    </source>
</evidence>
<protein>
    <submittedName>
        <fullName evidence="3">SUMF1/EgtB/PvdO family nonheme iron enzyme</fullName>
    </submittedName>
</protein>
<dbReference type="InterPro" id="IPR016187">
    <property type="entry name" value="CTDL_fold"/>
</dbReference>
<keyword evidence="1" id="KW-0175">Coiled coil</keyword>
<organism evidence="3 4">
    <name type="scientific">Moorena producens (strain JHB)</name>
    <dbReference type="NCBI Taxonomy" id="1454205"/>
    <lineage>
        <taxon>Bacteria</taxon>
        <taxon>Bacillati</taxon>
        <taxon>Cyanobacteriota</taxon>
        <taxon>Cyanophyceae</taxon>
        <taxon>Coleofasciculales</taxon>
        <taxon>Coleofasciculaceae</taxon>
        <taxon>Moorena</taxon>
    </lineage>
</organism>
<dbReference type="InterPro" id="IPR005532">
    <property type="entry name" value="SUMF_dom"/>
</dbReference>
<dbReference type="Gene3D" id="3.90.1580.10">
    <property type="entry name" value="paralog of FGE (formylglycine-generating enzyme)"/>
    <property type="match status" value="1"/>
</dbReference>
<dbReference type="InterPro" id="IPR042095">
    <property type="entry name" value="SUMF_sf"/>
</dbReference>
<feature type="coiled-coil region" evidence="1">
    <location>
        <begin position="111"/>
        <end position="138"/>
    </location>
</feature>
<evidence type="ECO:0000313" key="4">
    <source>
        <dbReference type="Proteomes" id="UP000176944"/>
    </source>
</evidence>
<dbReference type="InterPro" id="IPR011990">
    <property type="entry name" value="TPR-like_helical_dom_sf"/>
</dbReference>
<reference evidence="4" key="1">
    <citation type="submission" date="2016-10" db="EMBL/GenBank/DDBJ databases">
        <title>Comparative genomics uncovers the prolific and rare metabolic potential of the cyanobacterial genus Moorea.</title>
        <authorList>
            <person name="Leao T."/>
            <person name="Castelao G."/>
            <person name="Korobeynikov A."/>
            <person name="Monroe E.A."/>
            <person name="Podell S."/>
            <person name="Glukhov E."/>
            <person name="Allen E."/>
            <person name="Gerwick W.H."/>
            <person name="Gerwick L."/>
        </authorList>
    </citation>
    <scope>NUCLEOTIDE SEQUENCE [LARGE SCALE GENOMIC DNA]</scope>
    <source>
        <strain evidence="4">JHB</strain>
    </source>
</reference>
<dbReference type="GO" id="GO:0120147">
    <property type="term" value="F:formylglycine-generating oxidase activity"/>
    <property type="evidence" value="ECO:0007669"/>
    <property type="project" value="TreeGrafter"/>
</dbReference>